<reference evidence="2 3" key="1">
    <citation type="submission" date="2022-01" db="EMBL/GenBank/DDBJ databases">
        <title>Labilibaculum sp. nov, a marine bacterium isolated from Antarctica.</title>
        <authorList>
            <person name="Dai W."/>
        </authorList>
    </citation>
    <scope>NUCLEOTIDE SEQUENCE [LARGE SCALE GENOMIC DNA]</scope>
    <source>
        <strain evidence="2 3">DW002</strain>
    </source>
</reference>
<keyword evidence="3" id="KW-1185">Reference proteome</keyword>
<evidence type="ECO:0000259" key="1">
    <source>
        <dbReference type="Pfam" id="PF00535"/>
    </source>
</evidence>
<dbReference type="SUPFAM" id="SSF53448">
    <property type="entry name" value="Nucleotide-diphospho-sugar transferases"/>
    <property type="match status" value="1"/>
</dbReference>
<accession>A0ABT5VSQ8</accession>
<gene>
    <name evidence="2" type="ORF">L3049_05985</name>
</gene>
<feature type="domain" description="Glycosyltransferase 2-like" evidence="1">
    <location>
        <begin position="4"/>
        <end position="130"/>
    </location>
</feature>
<evidence type="ECO:0000313" key="2">
    <source>
        <dbReference type="EMBL" id="MDE5417553.1"/>
    </source>
</evidence>
<evidence type="ECO:0000313" key="3">
    <source>
        <dbReference type="Proteomes" id="UP001528920"/>
    </source>
</evidence>
<organism evidence="2 3">
    <name type="scientific">Paralabilibaculum antarcticum</name>
    <dbReference type="NCBI Taxonomy" id="2912572"/>
    <lineage>
        <taxon>Bacteria</taxon>
        <taxon>Pseudomonadati</taxon>
        <taxon>Bacteroidota</taxon>
        <taxon>Bacteroidia</taxon>
        <taxon>Marinilabiliales</taxon>
        <taxon>Marinifilaceae</taxon>
        <taxon>Paralabilibaculum</taxon>
    </lineage>
</organism>
<comment type="caution">
    <text evidence="2">The sequence shown here is derived from an EMBL/GenBank/DDBJ whole genome shotgun (WGS) entry which is preliminary data.</text>
</comment>
<dbReference type="Gene3D" id="3.90.550.10">
    <property type="entry name" value="Spore Coat Polysaccharide Biosynthesis Protein SpsA, Chain A"/>
    <property type="match status" value="1"/>
</dbReference>
<sequence length="272" mass="31108">MKVSVITIVYNNQACIADCIESVLAQTYPNIEHIVMDGGSTDGTQAVIEGYRNSLAHYQSEKDKGLYDALNKGIQKATGDVIGILHSDDLFFEKDTIAKVVEAFEYSQSDLVYANGLYVDQHDISQVKRIYGAKPFKKRYLPFGWIPLHTTIYAKKEVFQNLGLYNQDYSIASDYEISLRWFINPDVRTHFLDAYVVKMRLGGKSTTASLQKKKSSEDLKIMRLYGFPAWFTLGCKIGRKIPQYLLPRMVPQRVFLENKPINLSLRRKLQKV</sequence>
<protein>
    <submittedName>
        <fullName evidence="2">Glycosyltransferase</fullName>
    </submittedName>
</protein>
<dbReference type="PANTHER" id="PTHR22916">
    <property type="entry name" value="GLYCOSYLTRANSFERASE"/>
    <property type="match status" value="1"/>
</dbReference>
<dbReference type="CDD" id="cd06433">
    <property type="entry name" value="GT_2_WfgS_like"/>
    <property type="match status" value="1"/>
</dbReference>
<dbReference type="Proteomes" id="UP001528920">
    <property type="component" value="Unassembled WGS sequence"/>
</dbReference>
<proteinExistence type="predicted"/>
<dbReference type="InterPro" id="IPR029044">
    <property type="entry name" value="Nucleotide-diphossugar_trans"/>
</dbReference>
<dbReference type="RefSeq" id="WP_275108894.1">
    <property type="nucleotide sequence ID" value="NZ_JAKJSC010000001.1"/>
</dbReference>
<name>A0ABT5VSQ8_9BACT</name>
<dbReference type="Pfam" id="PF00535">
    <property type="entry name" value="Glycos_transf_2"/>
    <property type="match status" value="1"/>
</dbReference>
<dbReference type="EMBL" id="JAKJSC010000001">
    <property type="protein sequence ID" value="MDE5417553.1"/>
    <property type="molecule type" value="Genomic_DNA"/>
</dbReference>
<dbReference type="InterPro" id="IPR001173">
    <property type="entry name" value="Glyco_trans_2-like"/>
</dbReference>
<dbReference type="PANTHER" id="PTHR22916:SF3">
    <property type="entry name" value="UDP-GLCNAC:BETAGAL BETA-1,3-N-ACETYLGLUCOSAMINYLTRANSFERASE-LIKE PROTEIN 1"/>
    <property type="match status" value="1"/>
</dbReference>